<proteinExistence type="predicted"/>
<dbReference type="EMBL" id="JBHLSV010000015">
    <property type="protein sequence ID" value="MFC0674846.1"/>
    <property type="molecule type" value="Genomic_DNA"/>
</dbReference>
<organism evidence="2 3">
    <name type="scientific">Brachybacterium hainanense</name>
    <dbReference type="NCBI Taxonomy" id="1541174"/>
    <lineage>
        <taxon>Bacteria</taxon>
        <taxon>Bacillati</taxon>
        <taxon>Actinomycetota</taxon>
        <taxon>Actinomycetes</taxon>
        <taxon>Micrococcales</taxon>
        <taxon>Dermabacteraceae</taxon>
        <taxon>Brachybacterium</taxon>
    </lineage>
</organism>
<protein>
    <submittedName>
        <fullName evidence="2">DUF2752 domain-containing protein</fullName>
    </submittedName>
</protein>
<keyword evidence="3" id="KW-1185">Reference proteome</keyword>
<feature type="transmembrane region" description="Helical" evidence="1">
    <location>
        <begin position="83"/>
        <end position="101"/>
    </location>
</feature>
<dbReference type="Proteomes" id="UP001589793">
    <property type="component" value="Unassembled WGS sequence"/>
</dbReference>
<evidence type="ECO:0000313" key="3">
    <source>
        <dbReference type="Proteomes" id="UP001589793"/>
    </source>
</evidence>
<dbReference type="Pfam" id="PF10825">
    <property type="entry name" value="DUF2752"/>
    <property type="match status" value="1"/>
</dbReference>
<keyword evidence="1" id="KW-0472">Membrane</keyword>
<evidence type="ECO:0000256" key="1">
    <source>
        <dbReference type="SAM" id="Phobius"/>
    </source>
</evidence>
<reference evidence="2 3" key="1">
    <citation type="submission" date="2024-09" db="EMBL/GenBank/DDBJ databases">
        <authorList>
            <person name="Sun Q."/>
            <person name="Mori K."/>
        </authorList>
    </citation>
    <scope>NUCLEOTIDE SEQUENCE [LARGE SCALE GENOMIC DNA]</scope>
    <source>
        <strain evidence="2 3">CICC 10874</strain>
    </source>
</reference>
<keyword evidence="1" id="KW-0812">Transmembrane</keyword>
<dbReference type="InterPro" id="IPR021215">
    <property type="entry name" value="DUF2752"/>
</dbReference>
<comment type="caution">
    <text evidence="2">The sequence shown here is derived from an EMBL/GenBank/DDBJ whole genome shotgun (WGS) entry which is preliminary data.</text>
</comment>
<feature type="transmembrane region" description="Helical" evidence="1">
    <location>
        <begin position="113"/>
        <end position="132"/>
    </location>
</feature>
<sequence>MTSAARPGRAAPVLRRALLPAAILAAAGSGAVLLQGVFDPFRQDVPLCPLHALTGLDCPGCGATRAVHALLDGDLLLALQNNALLVLAIPLLVVVFARWTLRRIRGREAQAIEPSRALVIGVVALVAVYTIARNLPWFPFLAPTSLIGA</sequence>
<gene>
    <name evidence="2" type="ORF">ACFFF6_12840</name>
</gene>
<name>A0ABV6RCW8_9MICO</name>
<dbReference type="RefSeq" id="WP_376981307.1">
    <property type="nucleotide sequence ID" value="NZ_JBHLSV010000015.1"/>
</dbReference>
<evidence type="ECO:0000313" key="2">
    <source>
        <dbReference type="EMBL" id="MFC0674846.1"/>
    </source>
</evidence>
<accession>A0ABV6RCW8</accession>
<keyword evidence="1" id="KW-1133">Transmembrane helix</keyword>